<gene>
    <name evidence="1" type="ORF">ILUMI_07964</name>
</gene>
<sequence>MGEDRLRCEVEDTNKQKQFRSIAKLPGFDLNVFSIDLEQVLLEHSLTHSGMFLHEATALYNVCINVTENGRLYISPLGLDKHAALKSMRGGVEAALCTTGGIKPAANVFTEWSSCSAPNNCYRLSYLDPELRKSQVGLPRAREPGAPQRENVVDGVLDNPTTSTHRIAVQLGLSQSFI</sequence>
<dbReference type="AlphaFoldDB" id="A0A8K0DCB0"/>
<name>A0A8K0DCB0_IGNLU</name>
<dbReference type="Proteomes" id="UP000801492">
    <property type="component" value="Unassembled WGS sequence"/>
</dbReference>
<protein>
    <submittedName>
        <fullName evidence="1">Uncharacterized protein</fullName>
    </submittedName>
</protein>
<organism evidence="1 2">
    <name type="scientific">Ignelater luminosus</name>
    <name type="common">Cucubano</name>
    <name type="synonym">Pyrophorus luminosus</name>
    <dbReference type="NCBI Taxonomy" id="2038154"/>
    <lineage>
        <taxon>Eukaryota</taxon>
        <taxon>Metazoa</taxon>
        <taxon>Ecdysozoa</taxon>
        <taxon>Arthropoda</taxon>
        <taxon>Hexapoda</taxon>
        <taxon>Insecta</taxon>
        <taxon>Pterygota</taxon>
        <taxon>Neoptera</taxon>
        <taxon>Endopterygota</taxon>
        <taxon>Coleoptera</taxon>
        <taxon>Polyphaga</taxon>
        <taxon>Elateriformia</taxon>
        <taxon>Elateroidea</taxon>
        <taxon>Elateridae</taxon>
        <taxon>Agrypninae</taxon>
        <taxon>Pyrophorini</taxon>
        <taxon>Ignelater</taxon>
    </lineage>
</organism>
<comment type="caution">
    <text evidence="1">The sequence shown here is derived from an EMBL/GenBank/DDBJ whole genome shotgun (WGS) entry which is preliminary data.</text>
</comment>
<evidence type="ECO:0000313" key="1">
    <source>
        <dbReference type="EMBL" id="KAF2898210.1"/>
    </source>
</evidence>
<evidence type="ECO:0000313" key="2">
    <source>
        <dbReference type="Proteomes" id="UP000801492"/>
    </source>
</evidence>
<accession>A0A8K0DCB0</accession>
<keyword evidence="2" id="KW-1185">Reference proteome</keyword>
<reference evidence="1" key="1">
    <citation type="submission" date="2019-08" db="EMBL/GenBank/DDBJ databases">
        <title>The genome of the North American firefly Photinus pyralis.</title>
        <authorList>
            <consortium name="Photinus pyralis genome working group"/>
            <person name="Fallon T.R."/>
            <person name="Sander Lower S.E."/>
            <person name="Weng J.-K."/>
        </authorList>
    </citation>
    <scope>NUCLEOTIDE SEQUENCE</scope>
    <source>
        <strain evidence="1">TRF0915ILg1</strain>
        <tissue evidence="1">Whole body</tissue>
    </source>
</reference>
<dbReference type="EMBL" id="VTPC01003646">
    <property type="protein sequence ID" value="KAF2898210.1"/>
    <property type="molecule type" value="Genomic_DNA"/>
</dbReference>
<proteinExistence type="predicted"/>